<dbReference type="PANTHER" id="PTHR45644">
    <property type="entry name" value="AAA ATPASE, PUTATIVE (AFU_ORTHOLOGUE AFUA_2G12920)-RELATED-RELATED"/>
    <property type="match status" value="1"/>
</dbReference>
<reference evidence="4 5" key="1">
    <citation type="submission" date="2018-09" db="EMBL/GenBank/DDBJ databases">
        <title>A high-quality reference genome of wild soybean provides a powerful tool to mine soybean genomes.</title>
        <authorList>
            <person name="Xie M."/>
            <person name="Chung C.Y.L."/>
            <person name="Li M.-W."/>
            <person name="Wong F.-L."/>
            <person name="Chan T.-F."/>
            <person name="Lam H.-M."/>
        </authorList>
    </citation>
    <scope>NUCLEOTIDE SEQUENCE [LARGE SCALE GENOMIC DNA]</scope>
    <source>
        <strain evidence="5">cv. W05</strain>
        <tissue evidence="4">Hypocotyl of etiolated seedlings</tissue>
    </source>
</reference>
<protein>
    <submittedName>
        <fullName evidence="4">Uncharacterized protein</fullName>
    </submittedName>
</protein>
<keyword evidence="1" id="KW-0547">Nucleotide-binding</keyword>
<dbReference type="InterPro" id="IPR051701">
    <property type="entry name" value="Mito_OM_Translocase_MSP1"/>
</dbReference>
<dbReference type="AlphaFoldDB" id="A0A445HP16"/>
<dbReference type="Gene3D" id="3.40.50.300">
    <property type="entry name" value="P-loop containing nucleotide triphosphate hydrolases"/>
    <property type="match status" value="1"/>
</dbReference>
<evidence type="ECO:0000256" key="3">
    <source>
        <dbReference type="SAM" id="MobiDB-lite"/>
    </source>
</evidence>
<dbReference type="PANTHER" id="PTHR45644:SF85">
    <property type="entry name" value="P-LOOP CONTAINING NUCLEOSIDE TRIPHOSPHATE HYDROLASES SUPERFAMILY PROTEIN"/>
    <property type="match status" value="1"/>
</dbReference>
<accession>A0A445HP16</accession>
<dbReference type="GO" id="GO:0005524">
    <property type="term" value="F:ATP binding"/>
    <property type="evidence" value="ECO:0007669"/>
    <property type="project" value="UniProtKB-KW"/>
</dbReference>
<dbReference type="EMBL" id="QZWG01000012">
    <property type="protein sequence ID" value="RZB75537.1"/>
    <property type="molecule type" value="Genomic_DNA"/>
</dbReference>
<evidence type="ECO:0000256" key="1">
    <source>
        <dbReference type="ARBA" id="ARBA00022741"/>
    </source>
</evidence>
<organism evidence="4 5">
    <name type="scientific">Glycine soja</name>
    <name type="common">Wild soybean</name>
    <dbReference type="NCBI Taxonomy" id="3848"/>
    <lineage>
        <taxon>Eukaryota</taxon>
        <taxon>Viridiplantae</taxon>
        <taxon>Streptophyta</taxon>
        <taxon>Embryophyta</taxon>
        <taxon>Tracheophyta</taxon>
        <taxon>Spermatophyta</taxon>
        <taxon>Magnoliopsida</taxon>
        <taxon>eudicotyledons</taxon>
        <taxon>Gunneridae</taxon>
        <taxon>Pentapetalae</taxon>
        <taxon>rosids</taxon>
        <taxon>fabids</taxon>
        <taxon>Fabales</taxon>
        <taxon>Fabaceae</taxon>
        <taxon>Papilionoideae</taxon>
        <taxon>50 kb inversion clade</taxon>
        <taxon>NPAAA clade</taxon>
        <taxon>indigoferoid/millettioid clade</taxon>
        <taxon>Phaseoleae</taxon>
        <taxon>Glycine</taxon>
        <taxon>Glycine subgen. Soja</taxon>
    </lineage>
</organism>
<evidence type="ECO:0000256" key="2">
    <source>
        <dbReference type="ARBA" id="ARBA00022840"/>
    </source>
</evidence>
<name>A0A445HP16_GLYSO</name>
<feature type="region of interest" description="Disordered" evidence="3">
    <location>
        <begin position="69"/>
        <end position="132"/>
    </location>
</feature>
<dbReference type="Proteomes" id="UP000289340">
    <property type="component" value="Chromosome 12"/>
</dbReference>
<evidence type="ECO:0000313" key="5">
    <source>
        <dbReference type="Proteomes" id="UP000289340"/>
    </source>
</evidence>
<evidence type="ECO:0000313" key="4">
    <source>
        <dbReference type="EMBL" id="RZB75537.1"/>
    </source>
</evidence>
<keyword evidence="5" id="KW-1185">Reference proteome</keyword>
<sequence>DPNSKQSYIAFWASWYWKKMQAKAIANEASVQVSLMSQCQPSFTSKWFGEDEKNIRVLFTQPAKVDSMIGQRTRIGEHEAMRKRMKDMEKKQREAEGESSEDASNNRDKEEQEIKARPLNMEDMRQAKSQVG</sequence>
<keyword evidence="2" id="KW-0067">ATP-binding</keyword>
<proteinExistence type="predicted"/>
<gene>
    <name evidence="4" type="ORF">D0Y65_034125</name>
</gene>
<feature type="compositionally biased region" description="Basic and acidic residues" evidence="3">
    <location>
        <begin position="74"/>
        <end position="96"/>
    </location>
</feature>
<feature type="non-terminal residue" evidence="4">
    <location>
        <position position="1"/>
    </location>
</feature>
<dbReference type="InterPro" id="IPR027417">
    <property type="entry name" value="P-loop_NTPase"/>
</dbReference>
<feature type="compositionally biased region" description="Basic and acidic residues" evidence="3">
    <location>
        <begin position="104"/>
        <end position="126"/>
    </location>
</feature>
<comment type="caution">
    <text evidence="4">The sequence shown here is derived from an EMBL/GenBank/DDBJ whole genome shotgun (WGS) entry which is preliminary data.</text>
</comment>
<dbReference type="GO" id="GO:0005741">
    <property type="term" value="C:mitochondrial outer membrane"/>
    <property type="evidence" value="ECO:0007669"/>
    <property type="project" value="TreeGrafter"/>
</dbReference>